<organism evidence="6 7">
    <name type="scientific">Pomacea canaliculata</name>
    <name type="common">Golden apple snail</name>
    <dbReference type="NCBI Taxonomy" id="400727"/>
    <lineage>
        <taxon>Eukaryota</taxon>
        <taxon>Metazoa</taxon>
        <taxon>Spiralia</taxon>
        <taxon>Lophotrochozoa</taxon>
        <taxon>Mollusca</taxon>
        <taxon>Gastropoda</taxon>
        <taxon>Caenogastropoda</taxon>
        <taxon>Architaenioglossa</taxon>
        <taxon>Ampullarioidea</taxon>
        <taxon>Ampullariidae</taxon>
        <taxon>Pomacea</taxon>
    </lineage>
</organism>
<evidence type="ECO:0000313" key="7">
    <source>
        <dbReference type="Proteomes" id="UP000245119"/>
    </source>
</evidence>
<evidence type="ECO:0000259" key="5">
    <source>
        <dbReference type="Pfam" id="PF26091"/>
    </source>
</evidence>
<evidence type="ECO:0000256" key="1">
    <source>
        <dbReference type="ARBA" id="ARBA00005305"/>
    </source>
</evidence>
<comment type="caution">
    <text evidence="6">The sequence shown here is derived from an EMBL/GenBank/DDBJ whole genome shotgun (WGS) entry which is preliminary data.</text>
</comment>
<feature type="domain" description="CCDC43 PWI-like" evidence="5">
    <location>
        <begin position="3"/>
        <end position="76"/>
    </location>
</feature>
<dbReference type="InterPro" id="IPR058771">
    <property type="entry name" value="PWI_CCDC43"/>
</dbReference>
<dbReference type="Proteomes" id="UP000245119">
    <property type="component" value="Linkage Group LG4"/>
</dbReference>
<dbReference type="AlphaFoldDB" id="A0A2T7PEY2"/>
<comment type="similarity">
    <text evidence="1">Belongs to the CCDC43 family.</text>
</comment>
<accession>A0A2T7PEY2</accession>
<dbReference type="OrthoDB" id="2187466at2759"/>
<dbReference type="EMBL" id="PZQS01000004">
    <property type="protein sequence ID" value="PVD31989.1"/>
    <property type="molecule type" value="Genomic_DNA"/>
</dbReference>
<dbReference type="Pfam" id="PF26091">
    <property type="entry name" value="PWI_CCDC43"/>
    <property type="match status" value="1"/>
</dbReference>
<dbReference type="PANTHER" id="PTHR31684:SF2">
    <property type="entry name" value="COILED-COIL DOMAIN-CONTAINING PROTEIN 43"/>
    <property type="match status" value="1"/>
</dbReference>
<dbReference type="PANTHER" id="PTHR31684">
    <property type="entry name" value="COILED-COIL DOMAIN-CONTAINING PROTEIN 43"/>
    <property type="match status" value="1"/>
</dbReference>
<protein>
    <recommendedName>
        <fullName evidence="2">Coiled-coil domain-containing protein 43</fullName>
    </recommendedName>
</protein>
<dbReference type="STRING" id="400727.A0A2T7PEY2"/>
<keyword evidence="7" id="KW-1185">Reference proteome</keyword>
<evidence type="ECO:0000313" key="6">
    <source>
        <dbReference type="EMBL" id="PVD31989.1"/>
    </source>
</evidence>
<sequence length="237" mass="26882">MATSMESFDIWLTEKLTSLSPDFDTDVFVSYIVSILDTETPTEETAENIKEILAQVLDESQCKGACQEIIDQWIKEKGAKDMRKKNEKDIGEKLAELMGKQSLATVKGKKLTDEERARKEAILAQYSQVSDGEATDEEPDDPGGASSQTSSGGHKGKGEPGDQGCVSVGGTCFDVIVGVWRAVRRWWQAERDQREKSKQEHEKKKEKDRQDRDAQRQKQQERKEAEKKRTQKGERRR</sequence>
<proteinExistence type="inferred from homology"/>
<evidence type="ECO:0000256" key="3">
    <source>
        <dbReference type="ARBA" id="ARBA00023054"/>
    </source>
</evidence>
<dbReference type="InterPro" id="IPR037666">
    <property type="entry name" value="CCDC43"/>
</dbReference>
<keyword evidence="3" id="KW-0175">Coiled coil</keyword>
<evidence type="ECO:0000256" key="4">
    <source>
        <dbReference type="SAM" id="MobiDB-lite"/>
    </source>
</evidence>
<reference evidence="6 7" key="1">
    <citation type="submission" date="2018-04" db="EMBL/GenBank/DDBJ databases">
        <title>The genome of golden apple snail Pomacea canaliculata provides insight into stress tolerance and invasive adaptation.</title>
        <authorList>
            <person name="Liu C."/>
            <person name="Liu B."/>
            <person name="Ren Y."/>
            <person name="Zhang Y."/>
            <person name="Wang H."/>
            <person name="Li S."/>
            <person name="Jiang F."/>
            <person name="Yin L."/>
            <person name="Zhang G."/>
            <person name="Qian W."/>
            <person name="Fan W."/>
        </authorList>
    </citation>
    <scope>NUCLEOTIDE SEQUENCE [LARGE SCALE GENOMIC DNA]</scope>
    <source>
        <strain evidence="6">SZHN2017</strain>
        <tissue evidence="6">Muscle</tissue>
    </source>
</reference>
<name>A0A2T7PEY2_POMCA</name>
<gene>
    <name evidence="6" type="ORF">C0Q70_07415</name>
</gene>
<feature type="region of interest" description="Disordered" evidence="4">
    <location>
        <begin position="190"/>
        <end position="237"/>
    </location>
</feature>
<feature type="region of interest" description="Disordered" evidence="4">
    <location>
        <begin position="123"/>
        <end position="165"/>
    </location>
</feature>
<evidence type="ECO:0000256" key="2">
    <source>
        <dbReference type="ARBA" id="ARBA00016648"/>
    </source>
</evidence>